<keyword evidence="1" id="KW-0812">Transmembrane</keyword>
<evidence type="ECO:0000256" key="1">
    <source>
        <dbReference type="SAM" id="Phobius"/>
    </source>
</evidence>
<accession>A0ABS5GZ46</accession>
<dbReference type="Pfam" id="PF10734">
    <property type="entry name" value="DUF2523"/>
    <property type="match status" value="1"/>
</dbReference>
<name>A0ABS5GZ46_9BURK</name>
<protein>
    <submittedName>
        <fullName evidence="2">DUF2523 domain-containing protein</fullName>
    </submittedName>
</protein>
<dbReference type="Proteomes" id="UP000682982">
    <property type="component" value="Unassembled WGS sequence"/>
</dbReference>
<dbReference type="InterPro" id="IPR019670">
    <property type="entry name" value="DUF2523"/>
</dbReference>
<keyword evidence="3" id="KW-1185">Reference proteome</keyword>
<feature type="transmembrane region" description="Helical" evidence="1">
    <location>
        <begin position="76"/>
        <end position="93"/>
    </location>
</feature>
<evidence type="ECO:0000313" key="3">
    <source>
        <dbReference type="Proteomes" id="UP000682982"/>
    </source>
</evidence>
<gene>
    <name evidence="2" type="ORF">KDM87_03650</name>
</gene>
<sequence>MFGILLSALQSVLAFVLRSVVVKFVVFFGIYFVVREFVPVLTSYGFFSGSSKASALSNALASIPSSVWYFLDLMNFSMGVSMVLSAYVTRFIIRRIPVIG</sequence>
<comment type="caution">
    <text evidence="2">The sequence shown here is derived from an EMBL/GenBank/DDBJ whole genome shotgun (WGS) entry which is preliminary data.</text>
</comment>
<keyword evidence="1" id="KW-0472">Membrane</keyword>
<evidence type="ECO:0000313" key="2">
    <source>
        <dbReference type="EMBL" id="MBR7791677.1"/>
    </source>
</evidence>
<organism evidence="2 3">
    <name type="scientific">Undibacterium rivi</name>
    <dbReference type="NCBI Taxonomy" id="2828729"/>
    <lineage>
        <taxon>Bacteria</taxon>
        <taxon>Pseudomonadati</taxon>
        <taxon>Pseudomonadota</taxon>
        <taxon>Betaproteobacteria</taxon>
        <taxon>Burkholderiales</taxon>
        <taxon>Oxalobacteraceae</taxon>
        <taxon>Undibacterium</taxon>
    </lineage>
</organism>
<proteinExistence type="predicted"/>
<dbReference type="EMBL" id="JAGSPK010000001">
    <property type="protein sequence ID" value="MBR7791677.1"/>
    <property type="molecule type" value="Genomic_DNA"/>
</dbReference>
<reference evidence="2 3" key="1">
    <citation type="submission" date="2021-04" db="EMBL/GenBank/DDBJ databases">
        <title>novel species isolated from subtropical streams in China.</title>
        <authorList>
            <person name="Lu H."/>
        </authorList>
    </citation>
    <scope>NUCLEOTIDE SEQUENCE [LARGE SCALE GENOMIC DNA]</scope>
    <source>
        <strain evidence="2 3">FT147W</strain>
    </source>
</reference>
<keyword evidence="1" id="KW-1133">Transmembrane helix</keyword>